<dbReference type="AlphaFoldDB" id="A0A0F4ZL03"/>
<comment type="caution">
    <text evidence="2">The sequence shown here is derived from an EMBL/GenBank/DDBJ whole genome shotgun (WGS) entry which is preliminary data.</text>
</comment>
<evidence type="ECO:0000313" key="2">
    <source>
        <dbReference type="EMBL" id="KKA31197.1"/>
    </source>
</evidence>
<gene>
    <name evidence="2" type="ORF">TD95_000822</name>
</gene>
<evidence type="ECO:0000313" key="3">
    <source>
        <dbReference type="Proteomes" id="UP000033483"/>
    </source>
</evidence>
<sequence>MSSKGTNKRPIESDEPSRNKRRRRGNKSREEENDLLDMELKVNQLFKSLDSQLTADHYLRQLTRFGADLSPIELADLTISGTSPPPTPTPLPPVTHKLTAYTANAIKDTSSWEQSRVTDNMPAFVEKFTAKPELLSRADKTPGSPHTLIVAGAGLRSADIVRAMRKFQGKNCAVAKLFAKHMKVAEQVAFLAKQRVGMGVGTPARLAELIENGALKMDKLQRIVVDASYIDQKKRGIMDMKDTMMPLASFLTRKELQERYLEDDKHVDLIFY</sequence>
<evidence type="ECO:0000256" key="1">
    <source>
        <dbReference type="SAM" id="MobiDB-lite"/>
    </source>
</evidence>
<dbReference type="GO" id="GO:0030686">
    <property type="term" value="C:90S preribosome"/>
    <property type="evidence" value="ECO:0007669"/>
    <property type="project" value="TreeGrafter"/>
</dbReference>
<dbReference type="GO" id="GO:0005634">
    <property type="term" value="C:nucleus"/>
    <property type="evidence" value="ECO:0007669"/>
    <property type="project" value="TreeGrafter"/>
</dbReference>
<feature type="region of interest" description="Disordered" evidence="1">
    <location>
        <begin position="1"/>
        <end position="34"/>
    </location>
</feature>
<dbReference type="OrthoDB" id="1929311at2759"/>
<dbReference type="Gene3D" id="3.40.50.300">
    <property type="entry name" value="P-loop containing nucleotide triphosphate hydrolases"/>
    <property type="match status" value="1"/>
</dbReference>
<dbReference type="Proteomes" id="UP000033483">
    <property type="component" value="Unassembled WGS sequence"/>
</dbReference>
<feature type="compositionally biased region" description="Basic and acidic residues" evidence="1">
    <location>
        <begin position="9"/>
        <end position="18"/>
    </location>
</feature>
<protein>
    <recommendedName>
        <fullName evidence="4">Protein CMS1</fullName>
    </recommendedName>
</protein>
<evidence type="ECO:0008006" key="4">
    <source>
        <dbReference type="Google" id="ProtNLM"/>
    </source>
</evidence>
<proteinExistence type="predicted"/>
<reference evidence="2 3" key="1">
    <citation type="submission" date="2015-03" db="EMBL/GenBank/DDBJ databases">
        <authorList>
            <person name="Radwan O."/>
            <person name="Al-Naeli F.A."/>
            <person name="Rendon G.A."/>
            <person name="Fields C."/>
        </authorList>
    </citation>
    <scope>NUCLEOTIDE SEQUENCE [LARGE SCALE GENOMIC DNA]</scope>
    <source>
        <strain evidence="2">CR-DP1</strain>
    </source>
</reference>
<dbReference type="PANTHER" id="PTHR24030:SF0">
    <property type="entry name" value="PROTEIN CMSS1"/>
    <property type="match status" value="1"/>
</dbReference>
<dbReference type="PANTHER" id="PTHR24030">
    <property type="entry name" value="PROTEIN CMSS1"/>
    <property type="match status" value="1"/>
</dbReference>
<keyword evidence="3" id="KW-1185">Reference proteome</keyword>
<accession>A0A0F4ZL03</accession>
<name>A0A0F4ZL03_9PEZI</name>
<dbReference type="InterPro" id="IPR027417">
    <property type="entry name" value="P-loop_NTPase"/>
</dbReference>
<organism evidence="2 3">
    <name type="scientific">Thielaviopsis punctulata</name>
    <dbReference type="NCBI Taxonomy" id="72032"/>
    <lineage>
        <taxon>Eukaryota</taxon>
        <taxon>Fungi</taxon>
        <taxon>Dikarya</taxon>
        <taxon>Ascomycota</taxon>
        <taxon>Pezizomycotina</taxon>
        <taxon>Sordariomycetes</taxon>
        <taxon>Hypocreomycetidae</taxon>
        <taxon>Microascales</taxon>
        <taxon>Ceratocystidaceae</taxon>
        <taxon>Thielaviopsis</taxon>
    </lineage>
</organism>
<dbReference type="Pfam" id="PF14617">
    <property type="entry name" value="CMS1"/>
    <property type="match status" value="1"/>
</dbReference>
<dbReference type="InterPro" id="IPR032704">
    <property type="entry name" value="Cms1"/>
</dbReference>
<dbReference type="EMBL" id="LAEV01000019">
    <property type="protein sequence ID" value="KKA31197.1"/>
    <property type="molecule type" value="Genomic_DNA"/>
</dbReference>